<dbReference type="AlphaFoldDB" id="A0A673M2C1"/>
<dbReference type="PANTHER" id="PTHR38537">
    <property type="entry name" value="JITTERBUG, ISOFORM N"/>
    <property type="match status" value="1"/>
</dbReference>
<dbReference type="InterPro" id="IPR036872">
    <property type="entry name" value="CH_dom_sf"/>
</dbReference>
<dbReference type="Proteomes" id="UP000472270">
    <property type="component" value="Unassembled WGS sequence"/>
</dbReference>
<protein>
    <recommendedName>
        <fullName evidence="3">Calponin-homology (CH) domain-containing protein</fullName>
    </recommendedName>
</protein>
<reference evidence="4" key="2">
    <citation type="submission" date="2025-09" db="UniProtKB">
        <authorList>
            <consortium name="Ensembl"/>
        </authorList>
    </citation>
    <scope>IDENTIFICATION</scope>
</reference>
<keyword evidence="5" id="KW-1185">Reference proteome</keyword>
<dbReference type="Gene3D" id="1.10.418.10">
    <property type="entry name" value="Calponin-like domain"/>
    <property type="match status" value="1"/>
</dbReference>
<dbReference type="SUPFAM" id="SSF47576">
    <property type="entry name" value="Calponin-homology domain, CH-domain"/>
    <property type="match status" value="1"/>
</dbReference>
<evidence type="ECO:0000313" key="4">
    <source>
        <dbReference type="Ensembl" id="ENSSRHP00000084200.1"/>
    </source>
</evidence>
<dbReference type="PROSITE" id="PS00019">
    <property type="entry name" value="ACTININ_1"/>
    <property type="match status" value="1"/>
</dbReference>
<evidence type="ECO:0000256" key="1">
    <source>
        <dbReference type="ARBA" id="ARBA00022737"/>
    </source>
</evidence>
<reference evidence="4" key="1">
    <citation type="submission" date="2025-08" db="UniProtKB">
        <authorList>
            <consortium name="Ensembl"/>
        </authorList>
    </citation>
    <scope>IDENTIFICATION</scope>
</reference>
<keyword evidence="2" id="KW-0009">Actin-binding</keyword>
<keyword evidence="1" id="KW-0677">Repeat</keyword>
<evidence type="ECO:0000256" key="2">
    <source>
        <dbReference type="ARBA" id="ARBA00023203"/>
    </source>
</evidence>
<dbReference type="PROSITE" id="PS50021">
    <property type="entry name" value="CH"/>
    <property type="match status" value="1"/>
</dbReference>
<accession>A0A673M2C1</accession>
<proteinExistence type="predicted"/>
<dbReference type="InterPro" id="IPR001589">
    <property type="entry name" value="Actinin_actin-bd_CS"/>
</dbReference>
<dbReference type="InterPro" id="IPR001715">
    <property type="entry name" value="CH_dom"/>
</dbReference>
<sequence>DDTVHVRRTMGDFKGSVTAAAINLADDAPWKKIQKNTFTRWCNEHLKSVELQIGDLKFDLSDGLILISLLEVLSHKRMFRKYHTRPTFRQLKLDNVSVALEFLEHEKVKLVSIGELQHA</sequence>
<dbReference type="Pfam" id="PF00307">
    <property type="entry name" value="CH"/>
    <property type="match status" value="1"/>
</dbReference>
<dbReference type="GO" id="GO:0051015">
    <property type="term" value="F:actin filament binding"/>
    <property type="evidence" value="ECO:0007669"/>
    <property type="project" value="InterPro"/>
</dbReference>
<dbReference type="InterPro" id="IPR044801">
    <property type="entry name" value="Filamin"/>
</dbReference>
<feature type="domain" description="Calponin-homology (CH)" evidence="3">
    <location>
        <begin position="32"/>
        <end position="119"/>
    </location>
</feature>
<dbReference type="GO" id="GO:0030036">
    <property type="term" value="P:actin cytoskeleton organization"/>
    <property type="evidence" value="ECO:0007669"/>
    <property type="project" value="InterPro"/>
</dbReference>
<evidence type="ECO:0000313" key="5">
    <source>
        <dbReference type="Proteomes" id="UP000472270"/>
    </source>
</evidence>
<dbReference type="Ensembl" id="ENSSRHT00000086475.1">
    <property type="protein sequence ID" value="ENSSRHP00000084200.1"/>
    <property type="gene ID" value="ENSSRHG00000041678.1"/>
</dbReference>
<name>A0A673M2C1_9TELE</name>
<evidence type="ECO:0000259" key="3">
    <source>
        <dbReference type="PROSITE" id="PS50021"/>
    </source>
</evidence>
<dbReference type="PANTHER" id="PTHR38537:SF8">
    <property type="entry name" value="FILAMIN-A"/>
    <property type="match status" value="1"/>
</dbReference>
<organism evidence="4 5">
    <name type="scientific">Sinocyclocheilus rhinocerous</name>
    <dbReference type="NCBI Taxonomy" id="307959"/>
    <lineage>
        <taxon>Eukaryota</taxon>
        <taxon>Metazoa</taxon>
        <taxon>Chordata</taxon>
        <taxon>Craniata</taxon>
        <taxon>Vertebrata</taxon>
        <taxon>Euteleostomi</taxon>
        <taxon>Actinopterygii</taxon>
        <taxon>Neopterygii</taxon>
        <taxon>Teleostei</taxon>
        <taxon>Ostariophysi</taxon>
        <taxon>Cypriniformes</taxon>
        <taxon>Cyprinidae</taxon>
        <taxon>Cyprininae</taxon>
        <taxon>Sinocyclocheilus</taxon>
    </lineage>
</organism>